<gene>
    <name evidence="1" type="ORF">OJF2_04270</name>
</gene>
<dbReference type="EMBL" id="CP042997">
    <property type="protein sequence ID" value="QEH31960.1"/>
    <property type="molecule type" value="Genomic_DNA"/>
</dbReference>
<dbReference type="Proteomes" id="UP000324233">
    <property type="component" value="Chromosome"/>
</dbReference>
<dbReference type="KEGG" id="agv:OJF2_04270"/>
<reference evidence="1 2" key="1">
    <citation type="submission" date="2019-08" db="EMBL/GenBank/DDBJ databases">
        <title>Deep-cultivation of Planctomycetes and their phenomic and genomic characterization uncovers novel biology.</title>
        <authorList>
            <person name="Wiegand S."/>
            <person name="Jogler M."/>
            <person name="Boedeker C."/>
            <person name="Pinto D."/>
            <person name="Vollmers J."/>
            <person name="Rivas-Marin E."/>
            <person name="Kohn T."/>
            <person name="Peeters S.H."/>
            <person name="Heuer A."/>
            <person name="Rast P."/>
            <person name="Oberbeckmann S."/>
            <person name="Bunk B."/>
            <person name="Jeske O."/>
            <person name="Meyerdierks A."/>
            <person name="Storesund J.E."/>
            <person name="Kallscheuer N."/>
            <person name="Luecker S."/>
            <person name="Lage O.M."/>
            <person name="Pohl T."/>
            <person name="Merkel B.J."/>
            <person name="Hornburger P."/>
            <person name="Mueller R.-W."/>
            <person name="Bruemmer F."/>
            <person name="Labrenz M."/>
            <person name="Spormann A.M."/>
            <person name="Op den Camp H."/>
            <person name="Overmann J."/>
            <person name="Amann R."/>
            <person name="Jetten M.S.M."/>
            <person name="Mascher T."/>
            <person name="Medema M.H."/>
            <person name="Devos D.P."/>
            <person name="Kaster A.-K."/>
            <person name="Ovreas L."/>
            <person name="Rohde M."/>
            <person name="Galperin M.Y."/>
            <person name="Jogler C."/>
        </authorList>
    </citation>
    <scope>NUCLEOTIDE SEQUENCE [LARGE SCALE GENOMIC DNA]</scope>
    <source>
        <strain evidence="1 2">OJF2</strain>
    </source>
</reference>
<proteinExistence type="predicted"/>
<accession>A0A5B9VW62</accession>
<dbReference type="AlphaFoldDB" id="A0A5B9VW62"/>
<name>A0A5B9VW62_9BACT</name>
<keyword evidence="2" id="KW-1185">Reference proteome</keyword>
<sequence>MAIKHGQALEAARVNFERAILKAKADHSRWIHKVDWADDRKSAVLHGPSYAVTLSFDDQHVYAKGKIPLALKLFEGPVRRYVEHMLADMAAKPDGPA</sequence>
<evidence type="ECO:0000313" key="1">
    <source>
        <dbReference type="EMBL" id="QEH31960.1"/>
    </source>
</evidence>
<evidence type="ECO:0000313" key="2">
    <source>
        <dbReference type="Proteomes" id="UP000324233"/>
    </source>
</evidence>
<evidence type="ECO:0008006" key="3">
    <source>
        <dbReference type="Google" id="ProtNLM"/>
    </source>
</evidence>
<organism evidence="1 2">
    <name type="scientific">Aquisphaera giovannonii</name>
    <dbReference type="NCBI Taxonomy" id="406548"/>
    <lineage>
        <taxon>Bacteria</taxon>
        <taxon>Pseudomonadati</taxon>
        <taxon>Planctomycetota</taxon>
        <taxon>Planctomycetia</taxon>
        <taxon>Isosphaerales</taxon>
        <taxon>Isosphaeraceae</taxon>
        <taxon>Aquisphaera</taxon>
    </lineage>
</organism>
<protein>
    <recommendedName>
        <fullName evidence="3">Polyhydroxyalkanoic acid system protein (PHA_gran_rgn)</fullName>
    </recommendedName>
</protein>